<gene>
    <name evidence="1" type="ORF">EGR_10840</name>
</gene>
<dbReference type="Proteomes" id="UP000019149">
    <property type="component" value="Unassembled WGS sequence"/>
</dbReference>
<dbReference type="CTD" id="36346555"/>
<dbReference type="GeneID" id="36346555"/>
<evidence type="ECO:0000313" key="2">
    <source>
        <dbReference type="Proteomes" id="UP000019149"/>
    </source>
</evidence>
<evidence type="ECO:0000313" key="1">
    <source>
        <dbReference type="EMBL" id="EUB54299.1"/>
    </source>
</evidence>
<organism evidence="1 2">
    <name type="scientific">Echinococcus granulosus</name>
    <name type="common">Hydatid tapeworm</name>
    <dbReference type="NCBI Taxonomy" id="6210"/>
    <lineage>
        <taxon>Eukaryota</taxon>
        <taxon>Metazoa</taxon>
        <taxon>Spiralia</taxon>
        <taxon>Lophotrochozoa</taxon>
        <taxon>Platyhelminthes</taxon>
        <taxon>Cestoda</taxon>
        <taxon>Eucestoda</taxon>
        <taxon>Cyclophyllidea</taxon>
        <taxon>Taeniidae</taxon>
        <taxon>Echinococcus</taxon>
        <taxon>Echinococcus granulosus group</taxon>
    </lineage>
</organism>
<reference evidence="1 2" key="1">
    <citation type="journal article" date="2013" name="Nat. Genet.">
        <title>The genome of the hydatid tapeworm Echinococcus granulosus.</title>
        <authorList>
            <person name="Zheng H."/>
            <person name="Zhang W."/>
            <person name="Zhang L."/>
            <person name="Zhang Z."/>
            <person name="Li J."/>
            <person name="Lu G."/>
            <person name="Zhu Y."/>
            <person name="Wang Y."/>
            <person name="Huang Y."/>
            <person name="Liu J."/>
            <person name="Kang H."/>
            <person name="Chen J."/>
            <person name="Wang L."/>
            <person name="Chen A."/>
            <person name="Yu S."/>
            <person name="Gao Z."/>
            <person name="Jin L."/>
            <person name="Gu W."/>
            <person name="Wang Z."/>
            <person name="Zhao L."/>
            <person name="Shi B."/>
            <person name="Wen H."/>
            <person name="Lin R."/>
            <person name="Jones M.K."/>
            <person name="Brejova B."/>
            <person name="Vinar T."/>
            <person name="Zhao G."/>
            <person name="McManus D.P."/>
            <person name="Chen Z."/>
            <person name="Zhou Y."/>
            <person name="Wang S."/>
        </authorList>
    </citation>
    <scope>NUCLEOTIDE SEQUENCE [LARGE SCALE GENOMIC DNA]</scope>
</reference>
<sequence>MADEFVVLTPQTRLQPIIFTDHSPSKHSSVFIHFLALEKVSKPGVHLICPDWLESDMDRLHFDGSGLMKRKIGTSTKLLNVYSGNAQIFEGLCDEIAILPKLSRTEIRHMPLHYKRIIRMEYQN</sequence>
<keyword evidence="2" id="KW-1185">Reference proteome</keyword>
<accession>W6ULA7</accession>
<dbReference type="RefSeq" id="XP_024345495.1">
    <property type="nucleotide sequence ID" value="XM_024500089.1"/>
</dbReference>
<comment type="caution">
    <text evidence="1">The sequence shown here is derived from an EMBL/GenBank/DDBJ whole genome shotgun (WGS) entry which is preliminary data.</text>
</comment>
<protein>
    <submittedName>
        <fullName evidence="1">Uncharacterized protein</fullName>
    </submittedName>
</protein>
<proteinExistence type="predicted"/>
<name>W6ULA7_ECHGR</name>
<dbReference type="EMBL" id="APAU02000281">
    <property type="protein sequence ID" value="EUB54299.1"/>
    <property type="molecule type" value="Genomic_DNA"/>
</dbReference>
<dbReference type="KEGG" id="egl:EGR_10840"/>
<dbReference type="AlphaFoldDB" id="W6ULA7"/>